<reference evidence="1 2" key="1">
    <citation type="submission" date="2014-09" db="EMBL/GenBank/DDBJ databases">
        <title>Whole Genome Shotgun of Flavobacterium aquatile LMG 4008.</title>
        <authorList>
            <person name="Gale A.N."/>
            <person name="Pipes S.E."/>
            <person name="Newman J.D."/>
        </authorList>
    </citation>
    <scope>NUCLEOTIDE SEQUENCE [LARGE SCALE GENOMIC DNA]</scope>
    <source>
        <strain evidence="1 2">LMG 4008</strain>
    </source>
</reference>
<dbReference type="GO" id="GO:0004519">
    <property type="term" value="F:endonuclease activity"/>
    <property type="evidence" value="ECO:0007669"/>
    <property type="project" value="UniProtKB-KW"/>
</dbReference>
<keyword evidence="2" id="KW-1185">Reference proteome</keyword>
<protein>
    <submittedName>
        <fullName evidence="1">Group I intron homing endonuclease</fullName>
    </submittedName>
</protein>
<gene>
    <name evidence="1" type="ORF">LG45_03545</name>
</gene>
<dbReference type="Proteomes" id="UP000029554">
    <property type="component" value="Unassembled WGS sequence"/>
</dbReference>
<dbReference type="OrthoDB" id="1115230at2"/>
<dbReference type="RefSeq" id="WP_035124436.1">
    <property type="nucleotide sequence ID" value="NZ_JRHH01000002.1"/>
</dbReference>
<dbReference type="STRING" id="1453498.LG45_03545"/>
<dbReference type="PROSITE" id="PS51257">
    <property type="entry name" value="PROKAR_LIPOPROTEIN"/>
    <property type="match status" value="1"/>
</dbReference>
<keyword evidence="1" id="KW-0255">Endonuclease</keyword>
<accession>A0A095SVN1</accession>
<keyword evidence="1" id="KW-0540">Nuclease</keyword>
<name>A0A095SVN1_9FLAO</name>
<organism evidence="1 2">
    <name type="scientific">Flavobacterium aquatile LMG 4008 = ATCC 11947</name>
    <dbReference type="NCBI Taxonomy" id="1453498"/>
    <lineage>
        <taxon>Bacteria</taxon>
        <taxon>Pseudomonadati</taxon>
        <taxon>Bacteroidota</taxon>
        <taxon>Flavobacteriia</taxon>
        <taxon>Flavobacteriales</taxon>
        <taxon>Flavobacteriaceae</taxon>
        <taxon>Flavobacterium</taxon>
    </lineage>
</organism>
<dbReference type="InterPro" id="IPR032286">
    <property type="entry name" value="DUF4837"/>
</dbReference>
<evidence type="ECO:0000313" key="1">
    <source>
        <dbReference type="EMBL" id="KGD68731.1"/>
    </source>
</evidence>
<comment type="caution">
    <text evidence="1">The sequence shown here is derived from an EMBL/GenBank/DDBJ whole genome shotgun (WGS) entry which is preliminary data.</text>
</comment>
<dbReference type="EMBL" id="JRHH01000002">
    <property type="protein sequence ID" value="KGD68731.1"/>
    <property type="molecule type" value="Genomic_DNA"/>
</dbReference>
<keyword evidence="1" id="KW-0378">Hydrolase</keyword>
<dbReference type="AlphaFoldDB" id="A0A095SVN1"/>
<sequence length="329" mass="37814">MNKTHFLFLAISILFFSCNQKKNTISDENTAKINAISVIIDDQLWNGEVGDSIRNKFASPVIGLQEEEPLFTLNQYPVKLLEGFMTNSRNIIVVKKEAKTKFYIKPNEYVTPQIAVHISGKTVKEIIDSIEVNAPKIISEIKKSEIDIFQKRNIRRSLERDKIKSRFNVLVNVPDKYKIVLQGKNFLWLKKEITSGNLCLLAYQIPMSSLKDTTNLVNRIVKIRDSIGKKYIHGNKPRTKMITETAFSPYLTKTKIFGKTTYETKGTWDLSNDFMSGPFINYAIVDETNKRILVLEGFCYAPSKSKRDLMLELESIIKSVQFLKKPEKK</sequence>
<proteinExistence type="predicted"/>
<dbReference type="Pfam" id="PF16125">
    <property type="entry name" value="DUF4837"/>
    <property type="match status" value="1"/>
</dbReference>
<dbReference type="eggNOG" id="COG0322">
    <property type="taxonomic scope" value="Bacteria"/>
</dbReference>
<evidence type="ECO:0000313" key="2">
    <source>
        <dbReference type="Proteomes" id="UP000029554"/>
    </source>
</evidence>